<organism evidence="1 2">
    <name type="scientific">Lactobacillus helsingborgensis</name>
    <dbReference type="NCBI Taxonomy" id="1218494"/>
    <lineage>
        <taxon>Bacteria</taxon>
        <taxon>Bacillati</taxon>
        <taxon>Bacillota</taxon>
        <taxon>Bacilli</taxon>
        <taxon>Lactobacillales</taxon>
        <taxon>Lactobacillaceae</taxon>
        <taxon>Lactobacillus</taxon>
    </lineage>
</organism>
<gene>
    <name evidence="1" type="ORF">LDX53_06805</name>
</gene>
<dbReference type="EMBL" id="CP084389">
    <property type="protein sequence ID" value="UZX29282.1"/>
    <property type="molecule type" value="Genomic_DNA"/>
</dbReference>
<dbReference type="PROSITE" id="PS50126">
    <property type="entry name" value="S1"/>
    <property type="match status" value="1"/>
</dbReference>
<dbReference type="GO" id="GO:0003729">
    <property type="term" value="F:mRNA binding"/>
    <property type="evidence" value="ECO:0007669"/>
    <property type="project" value="TreeGrafter"/>
</dbReference>
<evidence type="ECO:0000313" key="2">
    <source>
        <dbReference type="Proteomes" id="UP001164557"/>
    </source>
</evidence>
<accession>A0A0F4LY05</accession>
<dbReference type="SUPFAM" id="SSF50249">
    <property type="entry name" value="Nucleic acid-binding proteins"/>
    <property type="match status" value="1"/>
</dbReference>
<dbReference type="InterPro" id="IPR003029">
    <property type="entry name" value="S1_domain"/>
</dbReference>
<dbReference type="OrthoDB" id="9810507at2"/>
<dbReference type="SMART" id="SM00316">
    <property type="entry name" value="S1"/>
    <property type="match status" value="1"/>
</dbReference>
<dbReference type="Pfam" id="PF00575">
    <property type="entry name" value="S1"/>
    <property type="match status" value="1"/>
</dbReference>
<keyword evidence="2" id="KW-1185">Reference proteome</keyword>
<dbReference type="Proteomes" id="UP001164557">
    <property type="component" value="Chromosome"/>
</dbReference>
<evidence type="ECO:0000313" key="1">
    <source>
        <dbReference type="EMBL" id="UZX29282.1"/>
    </source>
</evidence>
<dbReference type="InterPro" id="IPR012340">
    <property type="entry name" value="NA-bd_OB-fold"/>
</dbReference>
<dbReference type="RefSeq" id="WP_046327500.1">
    <property type="nucleotide sequence ID" value="NZ_CP029544.1"/>
</dbReference>
<dbReference type="PANTHER" id="PTHR10724">
    <property type="entry name" value="30S RIBOSOMAL PROTEIN S1"/>
    <property type="match status" value="1"/>
</dbReference>
<dbReference type="InterPro" id="IPR050437">
    <property type="entry name" value="Ribos_protein_bS1-like"/>
</dbReference>
<dbReference type="GO" id="GO:0006412">
    <property type="term" value="P:translation"/>
    <property type="evidence" value="ECO:0007669"/>
    <property type="project" value="TreeGrafter"/>
</dbReference>
<sequence>MKYQVGQRLTGTINNISDLGIFVTLPHHVSGLIHHSDFGNDWLREKNNFNIGEQIRVVIIHNYKGKIALSKKRVNDPEIIDHTNPFSDTKNADFDSVLSQTIKNARSEIKNLEHELISYADR</sequence>
<name>A0A0F4LY05_9LACO</name>
<dbReference type="KEGG" id="lhs:DLD54_06850"/>
<dbReference type="AlphaFoldDB" id="A0A0F4LY05"/>
<reference evidence="1" key="1">
    <citation type="submission" date="2021-09" db="EMBL/GenBank/DDBJ databases">
        <title>Lactobacillus species from Apis mellifera, Switzerland.</title>
        <authorList>
            <person name="Pfister J."/>
            <person name="Brown A."/>
            <person name="Neumann P."/>
            <person name="Collaud A."/>
            <person name="Retschnig G."/>
            <person name="Perreten V."/>
        </authorList>
    </citation>
    <scope>NUCLEOTIDE SEQUENCE</scope>
    <source>
        <strain evidence="1">IBH002</strain>
    </source>
</reference>
<protein>
    <submittedName>
        <fullName evidence="1">S1 RNA-binding domain-containing protein</fullName>
    </submittedName>
</protein>
<proteinExistence type="predicted"/>
<dbReference type="Gene3D" id="2.40.50.140">
    <property type="entry name" value="Nucleic acid-binding proteins"/>
    <property type="match status" value="1"/>
</dbReference>
<dbReference type="GO" id="GO:0003735">
    <property type="term" value="F:structural constituent of ribosome"/>
    <property type="evidence" value="ECO:0007669"/>
    <property type="project" value="TreeGrafter"/>
</dbReference>